<organism evidence="1 2">
    <name type="scientific">Nocardioides oceani</name>
    <dbReference type="NCBI Taxonomy" id="3058369"/>
    <lineage>
        <taxon>Bacteria</taxon>
        <taxon>Bacillati</taxon>
        <taxon>Actinomycetota</taxon>
        <taxon>Actinomycetes</taxon>
        <taxon>Propionibacteriales</taxon>
        <taxon>Nocardioidaceae</taxon>
        <taxon>Nocardioides</taxon>
    </lineage>
</organism>
<name>A0ABT8FC75_9ACTN</name>
<dbReference type="RefSeq" id="WP_300950903.1">
    <property type="nucleotide sequence ID" value="NZ_JAUHJQ010000001.1"/>
</dbReference>
<gene>
    <name evidence="1" type="ORF">QWY28_03460</name>
</gene>
<keyword evidence="2" id="KW-1185">Reference proteome</keyword>
<evidence type="ECO:0000313" key="2">
    <source>
        <dbReference type="Proteomes" id="UP001168620"/>
    </source>
</evidence>
<dbReference type="Proteomes" id="UP001168620">
    <property type="component" value="Unassembled WGS sequence"/>
</dbReference>
<evidence type="ECO:0008006" key="3">
    <source>
        <dbReference type="Google" id="ProtNLM"/>
    </source>
</evidence>
<sequence length="149" mass="16068">MYGDTDVMRRRVGQLREQATDLRALADQLVARTEGTGWTGRAAESMGERVRDRAARLREAAAGHDRAADSLDKHLSEVDRAKDAIAQVERKAGSLVADARARVARVDAQAADDPAGVSRTADPTDLQLAAFDPPPPGHRDWLGVHLPGL</sequence>
<protein>
    <recommendedName>
        <fullName evidence="3">WXG100 family type VII secretion target</fullName>
    </recommendedName>
</protein>
<evidence type="ECO:0000313" key="1">
    <source>
        <dbReference type="EMBL" id="MDN4171992.1"/>
    </source>
</evidence>
<dbReference type="EMBL" id="JAUHJQ010000001">
    <property type="protein sequence ID" value="MDN4171992.1"/>
    <property type="molecule type" value="Genomic_DNA"/>
</dbReference>
<reference evidence="1" key="1">
    <citation type="submission" date="2023-06" db="EMBL/GenBank/DDBJ databases">
        <title>Draft genome sequence of Nocardioides sp. SOB77.</title>
        <authorList>
            <person name="Zhang G."/>
        </authorList>
    </citation>
    <scope>NUCLEOTIDE SEQUENCE</scope>
    <source>
        <strain evidence="1">SOB77</strain>
    </source>
</reference>
<comment type="caution">
    <text evidence="1">The sequence shown here is derived from an EMBL/GenBank/DDBJ whole genome shotgun (WGS) entry which is preliminary data.</text>
</comment>
<accession>A0ABT8FC75</accession>
<proteinExistence type="predicted"/>